<organism evidence="2 3">
    <name type="scientific">Didymella heteroderae</name>
    <dbReference type="NCBI Taxonomy" id="1769908"/>
    <lineage>
        <taxon>Eukaryota</taxon>
        <taxon>Fungi</taxon>
        <taxon>Dikarya</taxon>
        <taxon>Ascomycota</taxon>
        <taxon>Pezizomycotina</taxon>
        <taxon>Dothideomycetes</taxon>
        <taxon>Pleosporomycetidae</taxon>
        <taxon>Pleosporales</taxon>
        <taxon>Pleosporineae</taxon>
        <taxon>Didymellaceae</taxon>
        <taxon>Didymella</taxon>
    </lineage>
</organism>
<dbReference type="OrthoDB" id="3790173at2759"/>
<sequence>MAPELPRKLLGPRTHSVNENQSSYTRDPVHRTRSFPLAFEEAPTTKRFFWPWPAAASLPSGRSGSGPSSANMAHLLQKVAASIVEEMTPKEIDMLQKLSTPEELQRLDAEASEAKTFKYPLLRELKDVDYSDDLDGLTKDVKSFIMQRMLARNLPVDEFNKRDPAVFRPKHTDQQQIYRDLIANPLTVSTDDLHKIFKLKRHTPDTEQTKEEEKRHKNTAGPNFYFRQFILTVEQAHNVFHDMVLDGWHMNRNLFTWWHLVSSGTMQADEAVYLRYIGQTDRNAWERHISDMYSKSLRTFLDRFMRTAFTKYPEILKAAEVYEFEEARQLLKTPQAVSDMYERAFIALFSEGVLNTAPGGKDSSAAYTHVDKTVFETLRTTTTDRVKKLTQGMPKDAAKNLEEYARSVCNYGNSNETTRRGHGYAPLVFLGSDLGDDHEEDEPTFFEAGGRTVDAVTGLLNQIGSWEDPTGRKQDSFVQNLVEDHLLPFFDYHPFYTKHAANYHAASDFSYFYMQLAKPYIIVAFGIQTTFAAQQSFKPFSKNDFTAYESRIANRRSGTEDYWLHRELGEPQICYWNRGDEAKYGAKEDTCFVLVPCYHAGMLPYLGPIIEKAQRLIDHSLEVAWAGYGDVIGLVESEPEPRAAGYRYRICQCVKAKLTFELDPNTVFGRSFMSAKAVYAAAAKIERAAVIARKACETVMKKPPKGFLESKAKRGRKDYRLAIETTDGAYGGFELDISEYQYPFGTGKTGRPDGVERMFVLEWTEDDEQRGLWSIAFPEGVIPDGKGKMPEKKLFLWYTNKGIDIRNEDGESMGERQPVPNKDCGRGKDVTLPISAIVHMLNDAEDRETLLGFLEHWETVTGSSVEKVLRDHLRMAAPDKRPTNERYLPKEYFEGARTCGLPYLPTKTSTGFLREKFRDAWVALINRRGTTPERGDVLWLLNRFFHEMYPGNHLQKNVLILIPGFMQTDSVYNKLVQFCAKPTYRHHPHWLTLLAVAHMAEMGKYEKSMPVTYVSLAARLLRDGYAVENMKKKGTINGHAFDLGYKAVTIGQAKNIEDIEDDDWKLDIEGEDEGAPDDDEDALDDDDDAPDDNQPDDDGDMSDHDEDPTGPLGFLGKFKGKGKAPDRGGNKRKYGTEYVPRGDEDDSDEMLLDMGHGSMTERNIAVPRAPGPAPSVAAGHARKGESSKTGSLAKVDDSAVYDIPKDDDESANQPPKHHKKESTRADKDDKSTRRRSSRLNKTTE</sequence>
<name>A0A9P5BVS5_9PLEO</name>
<evidence type="ECO:0000256" key="1">
    <source>
        <dbReference type="SAM" id="MobiDB-lite"/>
    </source>
</evidence>
<keyword evidence="3" id="KW-1185">Reference proteome</keyword>
<feature type="region of interest" description="Disordered" evidence="1">
    <location>
        <begin position="1"/>
        <end position="29"/>
    </location>
</feature>
<dbReference type="AlphaFoldDB" id="A0A9P5BVS5"/>
<reference evidence="2" key="1">
    <citation type="submission" date="2019-04" db="EMBL/GenBank/DDBJ databases">
        <title>Sequencing of skin fungus with MAO and IRED activity.</title>
        <authorList>
            <person name="Marsaioli A.J."/>
            <person name="Bonatto J.M.C."/>
            <person name="Reis Junior O."/>
        </authorList>
    </citation>
    <scope>NUCLEOTIDE SEQUENCE</scope>
    <source>
        <strain evidence="2">28M1</strain>
    </source>
</reference>
<accession>A0A9P5BVS5</accession>
<feature type="region of interest" description="Disordered" evidence="1">
    <location>
        <begin position="1061"/>
        <end position="1244"/>
    </location>
</feature>
<feature type="compositionally biased region" description="Acidic residues" evidence="1">
    <location>
        <begin position="1061"/>
        <end position="1108"/>
    </location>
</feature>
<evidence type="ECO:0000313" key="3">
    <source>
        <dbReference type="Proteomes" id="UP000758155"/>
    </source>
</evidence>
<dbReference type="Proteomes" id="UP000758155">
    <property type="component" value="Unassembled WGS sequence"/>
</dbReference>
<protein>
    <submittedName>
        <fullName evidence="2">Uncharacterized protein</fullName>
    </submittedName>
</protein>
<gene>
    <name evidence="2" type="ORF">E8E12_003146</name>
</gene>
<feature type="compositionally biased region" description="Polar residues" evidence="1">
    <location>
        <begin position="15"/>
        <end position="25"/>
    </location>
</feature>
<dbReference type="EMBL" id="SWKV01000105">
    <property type="protein sequence ID" value="KAF3032301.1"/>
    <property type="molecule type" value="Genomic_DNA"/>
</dbReference>
<comment type="caution">
    <text evidence="2">The sequence shown here is derived from an EMBL/GenBank/DDBJ whole genome shotgun (WGS) entry which is preliminary data.</text>
</comment>
<feature type="compositionally biased region" description="Basic and acidic residues" evidence="1">
    <location>
        <begin position="1222"/>
        <end position="1231"/>
    </location>
</feature>
<evidence type="ECO:0000313" key="2">
    <source>
        <dbReference type="EMBL" id="KAF3032301.1"/>
    </source>
</evidence>
<proteinExistence type="predicted"/>